<protein>
    <recommendedName>
        <fullName evidence="3">Thioredoxin domain-containing protein</fullName>
    </recommendedName>
</protein>
<dbReference type="AlphaFoldDB" id="A0A345ULK8"/>
<dbReference type="InterPro" id="IPR036249">
    <property type="entry name" value="Thioredoxin-like_sf"/>
</dbReference>
<accession>A0A345ULK8</accession>
<evidence type="ECO:0000313" key="1">
    <source>
        <dbReference type="EMBL" id="AXJ01360.1"/>
    </source>
</evidence>
<evidence type="ECO:0000313" key="2">
    <source>
        <dbReference type="Proteomes" id="UP000254808"/>
    </source>
</evidence>
<name>A0A345ULK8_9BACT</name>
<sequence length="462" mass="52233">MHVTTISINSRLIQGLFFAALLLFSPALLLAQGSAGSMRANISGTITVDRTLDPTGDYSGIGIAIINFDPAAGGLDTLFYALTDRSGAFSGTARFSERDEYVISVTRNERLISTSTIVLANGDHTTISAEIPGFTESFRARSRENNAVHDYRRVERNFNRVVDFISSGLAEVTQDTIPVLLQTWSDLFWSVKDLHPGALAAETATLRSIEILQGWDDELVLSRARQGISELNLFKSDRAIIASDALIRLQGMEPALAFVDSVMTLQMREEDRILLEMRKIEILAQFNENEPALEMLRDFRERFSDDTTLVQWADFYLYDIQNLAPGMELPSFELLLQDERRVTNADFHGRYLLLEIANLASQRYQGEHALMRFLHDEMRQQVQFLTLPTNESPITIQAFYEERQTAWPVAKARQVHEADLMRRLNIIVQPTRILVAPDGTIVRKYSGTEISIIENDLRQLLN</sequence>
<dbReference type="OrthoDB" id="1491101at2"/>
<proteinExistence type="predicted"/>
<dbReference type="KEGG" id="cprv:CYPRO_2111"/>
<dbReference type="SUPFAM" id="SSF52833">
    <property type="entry name" value="Thioredoxin-like"/>
    <property type="match status" value="1"/>
</dbReference>
<dbReference type="Proteomes" id="UP000254808">
    <property type="component" value="Chromosome"/>
</dbReference>
<organism evidence="1 2">
    <name type="scientific">Cyclonatronum proteinivorum</name>
    <dbReference type="NCBI Taxonomy" id="1457365"/>
    <lineage>
        <taxon>Bacteria</taxon>
        <taxon>Pseudomonadati</taxon>
        <taxon>Balneolota</taxon>
        <taxon>Balneolia</taxon>
        <taxon>Balneolales</taxon>
        <taxon>Cyclonatronaceae</taxon>
        <taxon>Cyclonatronum</taxon>
    </lineage>
</organism>
<evidence type="ECO:0008006" key="3">
    <source>
        <dbReference type="Google" id="ProtNLM"/>
    </source>
</evidence>
<gene>
    <name evidence="1" type="ORF">CYPRO_2111</name>
</gene>
<dbReference type="EMBL" id="CP027806">
    <property type="protein sequence ID" value="AXJ01360.1"/>
    <property type="molecule type" value="Genomic_DNA"/>
</dbReference>
<dbReference type="Gene3D" id="3.40.30.10">
    <property type="entry name" value="Glutaredoxin"/>
    <property type="match status" value="1"/>
</dbReference>
<keyword evidence="2" id="KW-1185">Reference proteome</keyword>
<reference evidence="1 2" key="1">
    <citation type="submission" date="2018-03" db="EMBL/GenBank/DDBJ databases">
        <title>Phenotypic and genomic properties of Cyclonatronum proteinivorum gen. nov., sp. nov., a haloalkaliphilic bacteroidete from soda lakes possessing Na+-translocating rhodopsin.</title>
        <authorList>
            <person name="Toshchakov S.V."/>
            <person name="Korzhenkov A."/>
            <person name="Samarov N.I."/>
            <person name="Kublanov I.V."/>
            <person name="Muntyan M.S."/>
            <person name="Sorokin D.Y."/>
        </authorList>
    </citation>
    <scope>NUCLEOTIDE SEQUENCE [LARGE SCALE GENOMIC DNA]</scope>
    <source>
        <strain evidence="1 2">Omega</strain>
    </source>
</reference>
<dbReference type="RefSeq" id="WP_114984557.1">
    <property type="nucleotide sequence ID" value="NZ_CP027806.1"/>
</dbReference>